<dbReference type="PROSITE" id="PS50894">
    <property type="entry name" value="HPT"/>
    <property type="match status" value="1"/>
</dbReference>
<dbReference type="Proteomes" id="UP000033047">
    <property type="component" value="Unassembled WGS sequence"/>
</dbReference>
<feature type="domain" description="HPt" evidence="2">
    <location>
        <begin position="22"/>
        <end position="117"/>
    </location>
</feature>
<evidence type="ECO:0000313" key="3">
    <source>
        <dbReference type="EMBL" id="KKB54586.1"/>
    </source>
</evidence>
<dbReference type="GeneID" id="69979101"/>
<dbReference type="HOGENOM" id="CLU_131453_1_0_10"/>
<dbReference type="STRING" id="927665.HMPREF1535_02708"/>
<dbReference type="PATRIC" id="fig|927665.4.peg.2779"/>
<feature type="modified residue" description="Phosphohistidine" evidence="1">
    <location>
        <position position="63"/>
    </location>
</feature>
<reference evidence="3 4" key="1">
    <citation type="submission" date="2013-04" db="EMBL/GenBank/DDBJ databases">
        <title>The Genome Sequence of Parabacteroides goldsteinii DSM 19448.</title>
        <authorList>
            <consortium name="The Broad Institute Genomics Platform"/>
            <person name="Earl A."/>
            <person name="Ward D."/>
            <person name="Feldgarden M."/>
            <person name="Gevers D."/>
            <person name="Martens E."/>
            <person name="Sakamoto M."/>
            <person name="Benno Y."/>
            <person name="Song Y."/>
            <person name="Liu C."/>
            <person name="Lee J."/>
            <person name="Bolanos M."/>
            <person name="Vaisanen M.L."/>
            <person name="Finegold S.M."/>
            <person name="Walker B."/>
            <person name="Young S."/>
            <person name="Zeng Q."/>
            <person name="Gargeya S."/>
            <person name="Fitzgerald M."/>
            <person name="Haas B."/>
            <person name="Abouelleil A."/>
            <person name="Allen A.W."/>
            <person name="Alvarado L."/>
            <person name="Arachchi H.M."/>
            <person name="Berlin A.M."/>
            <person name="Chapman S.B."/>
            <person name="Gainer-Dewar J."/>
            <person name="Goldberg J."/>
            <person name="Griggs A."/>
            <person name="Gujja S."/>
            <person name="Hansen M."/>
            <person name="Howarth C."/>
            <person name="Imamovic A."/>
            <person name="Ireland A."/>
            <person name="Larimer J."/>
            <person name="McCowan C."/>
            <person name="Murphy C."/>
            <person name="Pearson M."/>
            <person name="Poon T.W."/>
            <person name="Priest M."/>
            <person name="Roberts A."/>
            <person name="Saif S."/>
            <person name="Shea T."/>
            <person name="Sisk P."/>
            <person name="Sykes S."/>
            <person name="Wortman J."/>
            <person name="Nusbaum C."/>
            <person name="Birren B."/>
        </authorList>
    </citation>
    <scope>NUCLEOTIDE SEQUENCE [LARGE SCALE GENOMIC DNA]</scope>
    <source>
        <strain evidence="3 4">DSM 19448</strain>
    </source>
</reference>
<dbReference type="AlphaFoldDB" id="A0A0F5J9N6"/>
<organism evidence="3 4">
    <name type="scientific">Parabacteroides goldsteinii DSM 19448 = WAL 12034</name>
    <dbReference type="NCBI Taxonomy" id="927665"/>
    <lineage>
        <taxon>Bacteria</taxon>
        <taxon>Pseudomonadati</taxon>
        <taxon>Bacteroidota</taxon>
        <taxon>Bacteroidia</taxon>
        <taxon>Bacteroidales</taxon>
        <taxon>Tannerellaceae</taxon>
        <taxon>Parabacteroides</taxon>
    </lineage>
</organism>
<dbReference type="SUPFAM" id="SSF47226">
    <property type="entry name" value="Histidine-containing phosphotransfer domain, HPT domain"/>
    <property type="match status" value="1"/>
</dbReference>
<dbReference type="Pfam" id="PF01627">
    <property type="entry name" value="Hpt"/>
    <property type="match status" value="1"/>
</dbReference>
<dbReference type="InterPro" id="IPR008207">
    <property type="entry name" value="Sig_transdc_His_kin_Hpt_dom"/>
</dbReference>
<dbReference type="Gene3D" id="1.20.120.160">
    <property type="entry name" value="HPT domain"/>
    <property type="match status" value="1"/>
</dbReference>
<comment type="caution">
    <text evidence="3">The sequence shown here is derived from an EMBL/GenBank/DDBJ whole genome shotgun (WGS) entry which is preliminary data.</text>
</comment>
<dbReference type="GO" id="GO:0000160">
    <property type="term" value="P:phosphorelay signal transduction system"/>
    <property type="evidence" value="ECO:0007669"/>
    <property type="project" value="InterPro"/>
</dbReference>
<sequence length="120" mass="13944">MTSEYKEKLQAYGVNLDSALNRFMDNEQFYERILSKFPMDENFILMERSLNENNISQAFRHAHTLKGLAATLDLTNISDILIPMTEKLRAGESEGIQDLFDQLKVQYKLICDLITEHKAR</sequence>
<protein>
    <recommendedName>
        <fullName evidence="2">HPt domain-containing protein</fullName>
    </recommendedName>
</protein>
<evidence type="ECO:0000313" key="4">
    <source>
        <dbReference type="Proteomes" id="UP000033047"/>
    </source>
</evidence>
<dbReference type="InterPro" id="IPR036641">
    <property type="entry name" value="HPT_dom_sf"/>
</dbReference>
<evidence type="ECO:0000259" key="2">
    <source>
        <dbReference type="PROSITE" id="PS50894"/>
    </source>
</evidence>
<dbReference type="EMBL" id="AQHV01000013">
    <property type="protein sequence ID" value="KKB54586.1"/>
    <property type="molecule type" value="Genomic_DNA"/>
</dbReference>
<gene>
    <name evidence="3" type="ORF">HMPREF1535_02708</name>
</gene>
<dbReference type="RefSeq" id="WP_007657596.1">
    <property type="nucleotide sequence ID" value="NZ_KQ033913.1"/>
</dbReference>
<dbReference type="GO" id="GO:0004672">
    <property type="term" value="F:protein kinase activity"/>
    <property type="evidence" value="ECO:0007669"/>
    <property type="project" value="UniProtKB-ARBA"/>
</dbReference>
<proteinExistence type="predicted"/>
<keyword evidence="1" id="KW-0597">Phosphoprotein</keyword>
<name>A0A0F5J9N6_9BACT</name>
<evidence type="ECO:0000256" key="1">
    <source>
        <dbReference type="PROSITE-ProRule" id="PRU00110"/>
    </source>
</evidence>
<accession>A0A0F5J9N6</accession>